<dbReference type="Proteomes" id="UP001370590">
    <property type="component" value="Unassembled WGS sequence"/>
</dbReference>
<dbReference type="RefSeq" id="WP_339959666.1">
    <property type="nucleotide sequence ID" value="NZ_JAWMWH010000001.1"/>
</dbReference>
<reference evidence="2 3" key="1">
    <citation type="submission" date="2023-10" db="EMBL/GenBank/DDBJ databases">
        <title>Nicoliella lavandulae sp. nov. isolated from Lavandula angustifolia flowers.</title>
        <authorList>
            <person name="Alcantara C."/>
            <person name="Zuniga M."/>
            <person name="Landete J.M."/>
            <person name="Monedero V."/>
        </authorList>
    </citation>
    <scope>NUCLEOTIDE SEQUENCE [LARGE SCALE GENOMIC DNA]</scope>
    <source>
        <strain evidence="2 3">Es01</strain>
    </source>
</reference>
<organism evidence="2 3">
    <name type="scientific">Nicoliella lavandulae</name>
    <dbReference type="NCBI Taxonomy" id="3082954"/>
    <lineage>
        <taxon>Bacteria</taxon>
        <taxon>Bacillati</taxon>
        <taxon>Bacillota</taxon>
        <taxon>Bacilli</taxon>
        <taxon>Lactobacillales</taxon>
        <taxon>Lactobacillaceae</taxon>
        <taxon>Nicoliella</taxon>
    </lineage>
</organism>
<evidence type="ECO:0000256" key="1">
    <source>
        <dbReference type="SAM" id="SignalP"/>
    </source>
</evidence>
<dbReference type="EMBL" id="JAWMWH010000001">
    <property type="protein sequence ID" value="MEJ6399826.1"/>
    <property type="molecule type" value="Genomic_DNA"/>
</dbReference>
<feature type="chain" id="PRO_5046669925" evidence="1">
    <location>
        <begin position="30"/>
        <end position="111"/>
    </location>
</feature>
<protein>
    <submittedName>
        <fullName evidence="2">Aggregation promoting factor surface protein</fullName>
    </submittedName>
</protein>
<accession>A0ABU8SIU5</accession>
<sequence length="111" mass="12376">MSIQKIVLTILASVSMMGAFITSTSQVTASASTTKLSSSDSAAKKWIAWRESKNSYSANNGRYYGKYQLGIGLLHGNYSPANQEKVADKYVISRYGSWSNAKKHWLSHNWY</sequence>
<comment type="caution">
    <text evidence="2">The sequence shown here is derived from an EMBL/GenBank/DDBJ whole genome shotgun (WGS) entry which is preliminary data.</text>
</comment>
<keyword evidence="3" id="KW-1185">Reference proteome</keyword>
<feature type="signal peptide" evidence="1">
    <location>
        <begin position="1"/>
        <end position="29"/>
    </location>
</feature>
<gene>
    <name evidence="2" type="ORF">R4146_01305</name>
</gene>
<evidence type="ECO:0000313" key="3">
    <source>
        <dbReference type="Proteomes" id="UP001370590"/>
    </source>
</evidence>
<proteinExistence type="predicted"/>
<keyword evidence="1" id="KW-0732">Signal</keyword>
<evidence type="ECO:0000313" key="2">
    <source>
        <dbReference type="EMBL" id="MEJ6399826.1"/>
    </source>
</evidence>
<name>A0ABU8SIU5_9LACO</name>